<accession>A0A7T3V5G5</accession>
<evidence type="ECO:0000313" key="2">
    <source>
        <dbReference type="EMBL" id="QQA01543.1"/>
    </source>
</evidence>
<dbReference type="InterPro" id="IPR013783">
    <property type="entry name" value="Ig-like_fold"/>
</dbReference>
<feature type="signal peptide" evidence="1">
    <location>
        <begin position="1"/>
        <end position="21"/>
    </location>
</feature>
<organism evidence="2 3">
    <name type="scientific">Treponema peruense</name>
    <dbReference type="NCBI Taxonomy" id="2787628"/>
    <lineage>
        <taxon>Bacteria</taxon>
        <taxon>Pseudomonadati</taxon>
        <taxon>Spirochaetota</taxon>
        <taxon>Spirochaetia</taxon>
        <taxon>Spirochaetales</taxon>
        <taxon>Treponemataceae</taxon>
        <taxon>Treponema</taxon>
    </lineage>
</organism>
<reference evidence="2 3" key="1">
    <citation type="submission" date="2020-11" db="EMBL/GenBank/DDBJ databases">
        <title>Treponema Peruensis nv. sp., first commensal Treponema isolated from human feces.</title>
        <authorList>
            <person name="Belkhou C."/>
            <person name="Raes J."/>
        </authorList>
    </citation>
    <scope>NUCLEOTIDE SEQUENCE [LARGE SCALE GENOMIC DNA]</scope>
    <source>
        <strain evidence="2 3">RCC2812</strain>
    </source>
</reference>
<dbReference type="SUPFAM" id="SSF81296">
    <property type="entry name" value="E set domains"/>
    <property type="match status" value="1"/>
</dbReference>
<dbReference type="KEGG" id="tper:IWA51_02700"/>
<sequence length="2129" mass="230335">MNKKFTVLSVIMAFASVFVWAKKDVSEISVGAKNSWQEKFDINEKKPGKYNIMVTAEDKAGNVAVEGPYNIYIDPESDLPVVGITNPAEGMRVPGNLNIVGTCIDDDTVTGVYLVLDGDEENPVKAEGTEFWSYYLPTTELLEGPHTIEVYGVDDGNPGAYKDADGNVDETKVVPKTGRRAKVMWQLDRRAPVIEVTNKYMGELVSGKMTLAGRVTDGNGIKSLEYSLDGGKYYKDVKLKYSKYKETDKNGNSGEWRFEVPVDTTKFGDGASACWFKATDCAGSIGNFAFLYFIDNTKPDVKIVSPAEGEAANGIFTVAGYAKDIIGLSKLTWQWGSETGEFTLTPGNPYWIKEVNSIGKSKSETFSVTAVDTMGNTVTVKRVIPLDQEADKPVVTVGYPSAGTVVEGSDGSLYLRGFVTDDDGPASVTFSVDGGEEHTLDCSGVFYASVPGEFAAGSHTLSLYATDKFGLRGNTVTSAFVSKGSPVSFAQPEYTSSGTKTAFTDGMTVNPEADGTYGIRVSSDCGLSSVSWSVDWGTTGTIPGSLTLAGGEKSAYVSIPLYGDNFPWGVSKITVKATDIYGRESVKNSIVNVLDLTKINTSAPGVYFDDSYVEEDGAVLAGDIPVAGYFAGGTIALVETVPAMRAVSVTNEGNVILVSSAASSKEFSVRVTTDAGAVYESRAMHFYEKPVLPSITLDPSDSYNTERGIPFSFETTDTTLSISGKVTSAGAATLKYRILAVRAEMPSSAGGLVVSSAPVTPTEFTDISLSRRGNFTLDNLGFDTFADGISVVEFVAEDEAGNKTAAAVFVRKIPYAPAEPVVGADGKPVKKDVPRVYWLSGHDYYGVCVYQGTVDSEFKYVRADEVRADAAPMVFTVTPTDLEANKKASSYSSEPLSVRSESRLSAAISTVDGAAYKNGMTIVLDRNTSAEAGRKAVVQIKSNAAVSNVAYKIEGTETAGGNSLQNGSAAVKTITDGREYQAEIPLANLPAGITKISAVVTDATGAKKTATGTIVILRNHAVLDSEPRVYWTASDGVYFDSERSAYVLKDGASLTGYANVPSEVTASVRGGTAGLEVSCESKLIKLKATADGVYKNVAVRLTGSDGSKYDASSVNIIADSALPSITLAKSFNLNFVGSKFDIEGTVSDANGINSLEYALWDEKPAAVPAEGKSKSSEKTQALEEQTAVPEPVWNSVRVTKSGAFYSEINLDSFEDGYVPVTLRATDGTGRVSYFNGTVFKDTTAPLVSVIIPEAGAVINGENTIAFSVKDNGLVQNIVYRDDNGANKNSFDIYKTPDMVPLKTKQDDEGTEVKYRDENDINVTLNSSMPNARVGTKIMPVGNGMSFVFTDALGNSTSVNKWEFSVDEESDKPRAEIHLPEENQVITTDFTITGVIYDDDGPCKVLFKIDDGEYQTVSEELASSYKINVPLAAMTDNEHTVTVYAVDINGVRGDSVSRKFRISLEEPKGGVTLPEISSTVKETVEIKGWASDKNGISRVQVSVDNGATFNDAKGTTEWSYTFDTRIIQDGTHVVFIKIWDGYGITGLYSSLINIDNTAPSLSLELPLDDSKTTKNIFFSGQTTDNIGLTDLYITVRSLDNKKIPERLSKRNLVPDEIISQALDISELDNGFYNIELTGTDAAGNITRVSRNIQLDKTKPLAKIDLLYPLNGSSHSGMFNIYGTAVSEHEDPVVSIDLYLDGHLVPGLESAQVTPSGYFKFLMKQTFATAGQEVSEQDSSEDGTESAVAEPFVLKDGEHRYQAVAVTKSGKRIISNEQTFIYNSYGPWVTLDTFTYGDFAMNRPLLKGKSGYEVSPEEAALLKDKATPSEVKAAIAAKKVRQVFISFNNGKTYEPVSDVNKGAWQYRVENLDIPAGLHFMLIKAEMYNGENAMTRVVVQVDRTLPSIRLISPGEGGRYNQELKFDGLSSDNIDLKNVNLFLRKGDKASYEVPGFIQGLYFDVSMWGATFYNVGIGLTAFDNAVKVQANFGQFTQEQRDMVSEFLGLEKSYLRFGGNVIGAKIIAQLAYIPFRYFFGRDWDWLSASVSIGANFSYFTDSGASIVTGEKVPQMLSAALMQVEFPRVTIQNWKMFRTWSLYAEPQIWFIPSDIASDDARKYLFTASFGLRTSVF</sequence>
<evidence type="ECO:0000256" key="1">
    <source>
        <dbReference type="SAM" id="SignalP"/>
    </source>
</evidence>
<keyword evidence="1" id="KW-0732">Signal</keyword>
<dbReference type="Gene3D" id="2.60.40.10">
    <property type="entry name" value="Immunoglobulins"/>
    <property type="match status" value="2"/>
</dbReference>
<evidence type="ECO:0008006" key="4">
    <source>
        <dbReference type="Google" id="ProtNLM"/>
    </source>
</evidence>
<dbReference type="EMBL" id="CP064936">
    <property type="protein sequence ID" value="QQA01543.1"/>
    <property type="molecule type" value="Genomic_DNA"/>
</dbReference>
<evidence type="ECO:0000313" key="3">
    <source>
        <dbReference type="Proteomes" id="UP000595224"/>
    </source>
</evidence>
<dbReference type="InterPro" id="IPR014756">
    <property type="entry name" value="Ig_E-set"/>
</dbReference>
<name>A0A7T3V5G5_9SPIR</name>
<dbReference type="RefSeq" id="WP_198443056.1">
    <property type="nucleotide sequence ID" value="NZ_CBCSHE010000010.1"/>
</dbReference>
<proteinExistence type="predicted"/>
<dbReference type="Proteomes" id="UP000595224">
    <property type="component" value="Chromosome"/>
</dbReference>
<keyword evidence="3" id="KW-1185">Reference proteome</keyword>
<feature type="chain" id="PRO_5032707057" description="Ig-like domain-containing protein" evidence="1">
    <location>
        <begin position="22"/>
        <end position="2129"/>
    </location>
</feature>
<gene>
    <name evidence="2" type="ORF">IWA51_02700</name>
</gene>
<dbReference type="Gene3D" id="2.60.40.650">
    <property type="match status" value="2"/>
</dbReference>
<dbReference type="Pfam" id="PF17957">
    <property type="entry name" value="Big_7"/>
    <property type="match status" value="4"/>
</dbReference>
<protein>
    <recommendedName>
        <fullName evidence="4">Ig-like domain-containing protein</fullName>
    </recommendedName>
</protein>